<reference evidence="1" key="1">
    <citation type="submission" date="2020-10" db="EMBL/GenBank/DDBJ databases">
        <authorList>
            <person name="Gilroy R."/>
        </authorList>
    </citation>
    <scope>NUCLEOTIDE SEQUENCE</scope>
    <source>
        <strain evidence="1">CHK183-6373</strain>
    </source>
</reference>
<sequence>MRECEVCAVCASGITLKRGKEECFVDFQACAANAPIQKGGNCVALRNAATLEFAFFTVPPTIVCFQARGWKKRFGGQDGAKRFWDLQAEIEKYGYSTAELS</sequence>
<reference evidence="1" key="2">
    <citation type="journal article" date="2021" name="PeerJ">
        <title>Extensive microbial diversity within the chicken gut microbiome revealed by metagenomics and culture.</title>
        <authorList>
            <person name="Gilroy R."/>
            <person name="Ravi A."/>
            <person name="Getino M."/>
            <person name="Pursley I."/>
            <person name="Horton D.L."/>
            <person name="Alikhan N.F."/>
            <person name="Baker D."/>
            <person name="Gharbi K."/>
            <person name="Hall N."/>
            <person name="Watson M."/>
            <person name="Adriaenssens E.M."/>
            <person name="Foster-Nyarko E."/>
            <person name="Jarju S."/>
            <person name="Secka A."/>
            <person name="Antonio M."/>
            <person name="Oren A."/>
            <person name="Chaudhuri R.R."/>
            <person name="La Ragione R."/>
            <person name="Hildebrand F."/>
            <person name="Pallen M.J."/>
        </authorList>
    </citation>
    <scope>NUCLEOTIDE SEQUENCE</scope>
    <source>
        <strain evidence="1">CHK183-6373</strain>
    </source>
</reference>
<accession>A0A9D1TDG4</accession>
<gene>
    <name evidence="1" type="ORF">IAA64_13510</name>
</gene>
<dbReference type="AlphaFoldDB" id="A0A9D1TDG4"/>
<comment type="caution">
    <text evidence="1">The sequence shown here is derived from an EMBL/GenBank/DDBJ whole genome shotgun (WGS) entry which is preliminary data.</text>
</comment>
<protein>
    <submittedName>
        <fullName evidence="1">Uncharacterized protein</fullName>
    </submittedName>
</protein>
<name>A0A9D1TDG4_9FIRM</name>
<dbReference type="EMBL" id="DVOT01000245">
    <property type="protein sequence ID" value="HIV28974.1"/>
    <property type="molecule type" value="Genomic_DNA"/>
</dbReference>
<organism evidence="1 2">
    <name type="scientific">Candidatus Ornithocaccomicrobium faecavium</name>
    <dbReference type="NCBI Taxonomy" id="2840890"/>
    <lineage>
        <taxon>Bacteria</taxon>
        <taxon>Bacillati</taxon>
        <taxon>Bacillota</taxon>
        <taxon>Clostridia</taxon>
        <taxon>Candidatus Ornithocaccomicrobium</taxon>
    </lineage>
</organism>
<evidence type="ECO:0000313" key="1">
    <source>
        <dbReference type="EMBL" id="HIV28974.1"/>
    </source>
</evidence>
<evidence type="ECO:0000313" key="2">
    <source>
        <dbReference type="Proteomes" id="UP000886884"/>
    </source>
</evidence>
<dbReference type="Proteomes" id="UP000886884">
    <property type="component" value="Unassembled WGS sequence"/>
</dbReference>
<proteinExistence type="predicted"/>